<gene>
    <name evidence="3" type="ORF">MERR_LOCUS11197</name>
    <name evidence="4" type="ORF">MERR_LOCUS40409</name>
</gene>
<feature type="region of interest" description="Disordered" evidence="1">
    <location>
        <begin position="58"/>
        <end position="104"/>
    </location>
</feature>
<proteinExistence type="predicted"/>
<name>A0A6D2I758_9BRAS</name>
<dbReference type="Proteomes" id="UP000467841">
    <property type="component" value="Unassembled WGS sequence"/>
</dbReference>
<dbReference type="EMBL" id="CACVBM020000843">
    <property type="protein sequence ID" value="CAA7023962.1"/>
    <property type="molecule type" value="Genomic_DNA"/>
</dbReference>
<evidence type="ECO:0000313" key="4">
    <source>
        <dbReference type="EMBL" id="CAA7053174.1"/>
    </source>
</evidence>
<feature type="domain" description="Retrotransposon gag" evidence="2">
    <location>
        <begin position="193"/>
        <end position="288"/>
    </location>
</feature>
<dbReference type="PANTHER" id="PTHR33223">
    <property type="entry name" value="CCHC-TYPE DOMAIN-CONTAINING PROTEIN"/>
    <property type="match status" value="1"/>
</dbReference>
<evidence type="ECO:0000256" key="1">
    <source>
        <dbReference type="SAM" id="MobiDB-lite"/>
    </source>
</evidence>
<protein>
    <recommendedName>
        <fullName evidence="2">Retrotransposon gag domain-containing protein</fullName>
    </recommendedName>
</protein>
<evidence type="ECO:0000313" key="5">
    <source>
        <dbReference type="Proteomes" id="UP000467841"/>
    </source>
</evidence>
<dbReference type="EMBL" id="CACVBM020001525">
    <property type="protein sequence ID" value="CAA7053174.1"/>
    <property type="molecule type" value="Genomic_DNA"/>
</dbReference>
<reference evidence="3 5" key="1">
    <citation type="submission" date="2020-01" db="EMBL/GenBank/DDBJ databases">
        <authorList>
            <person name="Mishra B."/>
        </authorList>
    </citation>
    <scope>NUCLEOTIDE SEQUENCE [LARGE SCALE GENOMIC DNA]</scope>
</reference>
<dbReference type="InterPro" id="IPR005162">
    <property type="entry name" value="Retrotrans_gag_dom"/>
</dbReference>
<sequence>MNRPSPWMCSKDLVGPYSVSVSGISGSSVYRSSQGCYKLWYQSMVHDHASVGLAIESDWGPSDDTETELESESVTLSLEDDEEEDGNHDQPKAVESRRISPEQRERVNQATNRMMTVMHDILTYLKDERQAATNGKSGGSTFPDFLKIVTMMKKLGSTHYGGGTNPFDADSWLQNMEKNFAATRCPEDFKKDVAANYLEKDAASWWSTVENYYNNPGATWQEFEKEFIRKYFPPEARDRLEAQFLRLEQGKRSVRNYKAEFTRLRRYVRYGQGDEAAITRIFMHGLRPKL</sequence>
<evidence type="ECO:0000259" key="2">
    <source>
        <dbReference type="Pfam" id="PF03732"/>
    </source>
</evidence>
<dbReference type="Pfam" id="PF03732">
    <property type="entry name" value="Retrotrans_gag"/>
    <property type="match status" value="1"/>
</dbReference>
<feature type="compositionally biased region" description="Basic and acidic residues" evidence="1">
    <location>
        <begin position="87"/>
        <end position="104"/>
    </location>
</feature>
<organism evidence="3 5">
    <name type="scientific">Microthlaspi erraticum</name>
    <dbReference type="NCBI Taxonomy" id="1685480"/>
    <lineage>
        <taxon>Eukaryota</taxon>
        <taxon>Viridiplantae</taxon>
        <taxon>Streptophyta</taxon>
        <taxon>Embryophyta</taxon>
        <taxon>Tracheophyta</taxon>
        <taxon>Spermatophyta</taxon>
        <taxon>Magnoliopsida</taxon>
        <taxon>eudicotyledons</taxon>
        <taxon>Gunneridae</taxon>
        <taxon>Pentapetalae</taxon>
        <taxon>rosids</taxon>
        <taxon>malvids</taxon>
        <taxon>Brassicales</taxon>
        <taxon>Brassicaceae</taxon>
        <taxon>Coluteocarpeae</taxon>
        <taxon>Microthlaspi</taxon>
    </lineage>
</organism>
<dbReference type="AlphaFoldDB" id="A0A6D2I758"/>
<dbReference type="OrthoDB" id="1111698at2759"/>
<evidence type="ECO:0000313" key="3">
    <source>
        <dbReference type="EMBL" id="CAA7023962.1"/>
    </source>
</evidence>
<keyword evidence="5" id="KW-1185">Reference proteome</keyword>
<feature type="compositionally biased region" description="Acidic residues" evidence="1">
    <location>
        <begin position="61"/>
        <end position="71"/>
    </location>
</feature>
<dbReference type="PANTHER" id="PTHR33223:SF6">
    <property type="entry name" value="CCHC-TYPE DOMAIN-CONTAINING PROTEIN"/>
    <property type="match status" value="1"/>
</dbReference>
<accession>A0A6D2I758</accession>